<dbReference type="SMART" id="SM00487">
    <property type="entry name" value="DEXDc"/>
    <property type="match status" value="1"/>
</dbReference>
<feature type="compositionally biased region" description="Gly residues" evidence="8">
    <location>
        <begin position="406"/>
        <end position="416"/>
    </location>
</feature>
<dbReference type="Proteomes" id="UP000583929">
    <property type="component" value="Unassembled WGS sequence"/>
</dbReference>
<comment type="caution">
    <text evidence="12">The sequence shown here is derived from an EMBL/GenBank/DDBJ whole genome shotgun (WGS) entry which is preliminary data.</text>
</comment>
<dbReference type="CDD" id="cd17966">
    <property type="entry name" value="DEADc_DDX5_DDX17"/>
    <property type="match status" value="1"/>
</dbReference>
<evidence type="ECO:0000313" key="12">
    <source>
        <dbReference type="EMBL" id="KAF4364311.1"/>
    </source>
</evidence>
<keyword evidence="2" id="KW-0547">Nucleotide-binding</keyword>
<keyword evidence="3" id="KW-0378">Hydrolase</keyword>
<dbReference type="PANTHER" id="PTHR47958">
    <property type="entry name" value="ATP-DEPENDENT RNA HELICASE DBP3"/>
    <property type="match status" value="1"/>
</dbReference>
<feature type="domain" description="DEAD-box RNA helicase Q" evidence="11">
    <location>
        <begin position="508"/>
        <end position="536"/>
    </location>
</feature>
<evidence type="ECO:0000259" key="11">
    <source>
        <dbReference type="PROSITE" id="PS51195"/>
    </source>
</evidence>
<keyword evidence="5" id="KW-0067">ATP-binding</keyword>
<dbReference type="InterPro" id="IPR014014">
    <property type="entry name" value="RNA_helicase_DEAD_Q_motif"/>
</dbReference>
<feature type="domain" description="Helicase ATP-binding" evidence="9">
    <location>
        <begin position="539"/>
        <end position="714"/>
    </location>
</feature>
<dbReference type="SMART" id="SM00490">
    <property type="entry name" value="HELICc"/>
    <property type="match status" value="1"/>
</dbReference>
<feature type="short sequence motif" description="Q motif" evidence="7">
    <location>
        <begin position="508"/>
        <end position="536"/>
    </location>
</feature>
<dbReference type="Pfam" id="PF00271">
    <property type="entry name" value="Helicase_C"/>
    <property type="match status" value="2"/>
</dbReference>
<feature type="domain" description="Helicase C-terminal" evidence="10">
    <location>
        <begin position="742"/>
        <end position="913"/>
    </location>
</feature>
<dbReference type="PROSITE" id="PS00039">
    <property type="entry name" value="DEAD_ATP_HELICASE"/>
    <property type="match status" value="1"/>
</dbReference>
<accession>A0A7J6F0T2</accession>
<evidence type="ECO:0000256" key="3">
    <source>
        <dbReference type="ARBA" id="ARBA00022801"/>
    </source>
</evidence>
<dbReference type="PROSITE" id="PS51195">
    <property type="entry name" value="Q_MOTIF"/>
    <property type="match status" value="1"/>
</dbReference>
<dbReference type="Pfam" id="PF00270">
    <property type="entry name" value="DEAD"/>
    <property type="match status" value="1"/>
</dbReference>
<evidence type="ECO:0000256" key="6">
    <source>
        <dbReference type="ARBA" id="ARBA00022884"/>
    </source>
</evidence>
<evidence type="ECO:0000256" key="8">
    <source>
        <dbReference type="SAM" id="MobiDB-lite"/>
    </source>
</evidence>
<dbReference type="CDD" id="cd18787">
    <property type="entry name" value="SF2_C_DEAD"/>
    <property type="match status" value="1"/>
</dbReference>
<evidence type="ECO:0000259" key="10">
    <source>
        <dbReference type="PROSITE" id="PS51194"/>
    </source>
</evidence>
<protein>
    <recommendedName>
        <fullName evidence="1">RNA helicase</fullName>
        <ecNumber evidence="1">3.6.4.13</ecNumber>
    </recommendedName>
</protein>
<dbReference type="InterPro" id="IPR014729">
    <property type="entry name" value="Rossmann-like_a/b/a_fold"/>
</dbReference>
<proteinExistence type="predicted"/>
<evidence type="ECO:0000256" key="4">
    <source>
        <dbReference type="ARBA" id="ARBA00022806"/>
    </source>
</evidence>
<dbReference type="GO" id="GO:0016787">
    <property type="term" value="F:hydrolase activity"/>
    <property type="evidence" value="ECO:0007669"/>
    <property type="project" value="UniProtKB-KW"/>
</dbReference>
<evidence type="ECO:0000256" key="2">
    <source>
        <dbReference type="ARBA" id="ARBA00022741"/>
    </source>
</evidence>
<feature type="compositionally biased region" description="Gly residues" evidence="8">
    <location>
        <begin position="423"/>
        <end position="442"/>
    </location>
</feature>
<dbReference type="InterPro" id="IPR027417">
    <property type="entry name" value="P-loop_NTPase"/>
</dbReference>
<dbReference type="CDD" id="cd01989">
    <property type="entry name" value="USP_STK_Ubox_N"/>
    <property type="match status" value="1"/>
</dbReference>
<dbReference type="Gene3D" id="3.40.50.300">
    <property type="entry name" value="P-loop containing nucleotide triphosphate hydrolases"/>
    <property type="match status" value="2"/>
</dbReference>
<sequence length="966" mass="107010">MEDEDYNIPSLSAKDYYDNLRKLSPEPDIVAVEKGEEDNNNNKDDSKINKTLVVVPTSLCLEIVELKEEEEEEENRSSTTLTVTNNHVAEGRNDDVYVAVGKDDCDVVKWTLNYVVSPAARLYLLHVYPPVTYIPTPVGNLARSQLAKEQVRFYLNEEENKRRNMLKKYIDLCNDAKVPVDTVLVEHNSTAKAIVDLIPIHNINYLVIGKKLPNLRILKKKVSKGEYVKKNAPEFCQVTIVSDETRVIHSSNQQASSSDPRRSNHHINGHPERNFMFKDLDWTEDEWAGPGQPTYSQNPKAMNPYDHRLADPSSYRDRRSDLIGPTQAGTGPSYGRPGGPVSYGGSAGRGVSGPGPNAGNFNGYPPFQPPGSRFDMGRGGGGRGRGFDSGGRGGDRFGGSRSFDGNGTGGKSYGGGRGERYGYSGGRGGGRGFEGRGGGRGGRFNASSKGELDNVALPRQDFGDLVPFEKNFYIESPSVRAMSEHEVMLYRSRREITVEGHDIPKPIRMFEEANIPDYCLEVIAKLGFAEPTAIQAQGWPMALKGRDLIGIAETGSGKTLAYLLPALVHVSAQPRLAYGEGPIVLVIAPTRELAVQIQEEVVKFSLRANVRSTCIYGGAPKGPQIRDLKRGVEIVIATPGRLIDMLEAQHTNLRRVTYLVLDEADRMLDMGFEPQIRKIVAQIRPDRQTLYWSATWPREVEVLARQFLRNPYKVVIGSTHLKANQSINQIVEVMTDMEKYNRLIKLLKEVMDGSKILIFIETKKGCDQVTRQLRMDGWPALSIHGDKNQTERDWVLAEFKNGRSPIMTATDVAARGLGRINISESPAAFQFPENINCGWVRRQDVKDIKFVINYDFPSSLEDYVHRIGRTGRAGAKGTAFTFFTLANVKYARELIKILQEAGQTVSPALSALARSSGSGHGGSGGNFRSRGRGGGFGNRSLISGSNTIPLGNRRQWLQYVPYRLLI</sequence>
<dbReference type="SUPFAM" id="SSF52402">
    <property type="entry name" value="Adenine nucleotide alpha hydrolases-like"/>
    <property type="match status" value="1"/>
</dbReference>
<evidence type="ECO:0000256" key="1">
    <source>
        <dbReference type="ARBA" id="ARBA00012552"/>
    </source>
</evidence>
<dbReference type="InterPro" id="IPR014001">
    <property type="entry name" value="Helicase_ATP-bd"/>
</dbReference>
<evidence type="ECO:0000313" key="13">
    <source>
        <dbReference type="Proteomes" id="UP000583929"/>
    </source>
</evidence>
<dbReference type="PROSITE" id="PS51192">
    <property type="entry name" value="HELICASE_ATP_BIND_1"/>
    <property type="match status" value="1"/>
</dbReference>
<dbReference type="PROSITE" id="PS51194">
    <property type="entry name" value="HELICASE_CTER"/>
    <property type="match status" value="1"/>
</dbReference>
<dbReference type="AlphaFoldDB" id="A0A7J6F0T2"/>
<feature type="compositionally biased region" description="Gly residues" evidence="8">
    <location>
        <begin position="336"/>
        <end position="353"/>
    </location>
</feature>
<organism evidence="12 13">
    <name type="scientific">Cannabis sativa</name>
    <name type="common">Hemp</name>
    <name type="synonym">Marijuana</name>
    <dbReference type="NCBI Taxonomy" id="3483"/>
    <lineage>
        <taxon>Eukaryota</taxon>
        <taxon>Viridiplantae</taxon>
        <taxon>Streptophyta</taxon>
        <taxon>Embryophyta</taxon>
        <taxon>Tracheophyta</taxon>
        <taxon>Spermatophyta</taxon>
        <taxon>Magnoliopsida</taxon>
        <taxon>eudicotyledons</taxon>
        <taxon>Gunneridae</taxon>
        <taxon>Pentapetalae</taxon>
        <taxon>rosids</taxon>
        <taxon>fabids</taxon>
        <taxon>Rosales</taxon>
        <taxon>Cannabaceae</taxon>
        <taxon>Cannabis</taxon>
    </lineage>
</organism>
<dbReference type="EC" id="3.6.4.13" evidence="1"/>
<name>A0A7J6F0T2_CANSA</name>
<feature type="region of interest" description="Disordered" evidence="8">
    <location>
        <begin position="250"/>
        <end position="273"/>
    </location>
</feature>
<feature type="compositionally biased region" description="Basic and acidic residues" evidence="8">
    <location>
        <begin position="305"/>
        <end position="321"/>
    </location>
</feature>
<evidence type="ECO:0000259" key="9">
    <source>
        <dbReference type="PROSITE" id="PS51192"/>
    </source>
</evidence>
<dbReference type="SUPFAM" id="SSF52540">
    <property type="entry name" value="P-loop containing nucleoside triphosphate hydrolases"/>
    <property type="match status" value="2"/>
</dbReference>
<dbReference type="EMBL" id="JAATIQ010000284">
    <property type="protein sequence ID" value="KAF4364311.1"/>
    <property type="molecule type" value="Genomic_DNA"/>
</dbReference>
<feature type="compositionally biased region" description="Gly residues" evidence="8">
    <location>
        <begin position="377"/>
        <end position="392"/>
    </location>
</feature>
<dbReference type="GO" id="GO:0003723">
    <property type="term" value="F:RNA binding"/>
    <property type="evidence" value="ECO:0007669"/>
    <property type="project" value="UniProtKB-KW"/>
</dbReference>
<dbReference type="GO" id="GO:0003724">
    <property type="term" value="F:RNA helicase activity"/>
    <property type="evidence" value="ECO:0007669"/>
    <property type="project" value="UniProtKB-EC"/>
</dbReference>
<gene>
    <name evidence="12" type="ORF">G4B88_028431</name>
</gene>
<evidence type="ECO:0000256" key="7">
    <source>
        <dbReference type="PROSITE-ProRule" id="PRU00552"/>
    </source>
</evidence>
<dbReference type="FunFam" id="3.40.50.300:FF:000079">
    <property type="entry name" value="probable ATP-dependent RNA helicase DDX17"/>
    <property type="match status" value="1"/>
</dbReference>
<keyword evidence="13" id="KW-1185">Reference proteome</keyword>
<dbReference type="Gene3D" id="3.40.50.620">
    <property type="entry name" value="HUPs"/>
    <property type="match status" value="1"/>
</dbReference>
<evidence type="ECO:0000256" key="5">
    <source>
        <dbReference type="ARBA" id="ARBA00022840"/>
    </source>
</evidence>
<dbReference type="GO" id="GO:0005524">
    <property type="term" value="F:ATP binding"/>
    <property type="evidence" value="ECO:0007669"/>
    <property type="project" value="UniProtKB-KW"/>
</dbReference>
<dbReference type="InterPro" id="IPR011545">
    <property type="entry name" value="DEAD/DEAH_box_helicase_dom"/>
</dbReference>
<reference evidence="12 13" key="1">
    <citation type="journal article" date="2020" name="bioRxiv">
        <title>Sequence and annotation of 42 cannabis genomes reveals extensive copy number variation in cannabinoid synthesis and pathogen resistance genes.</title>
        <authorList>
            <person name="Mckernan K.J."/>
            <person name="Helbert Y."/>
            <person name="Kane L.T."/>
            <person name="Ebling H."/>
            <person name="Zhang L."/>
            <person name="Liu B."/>
            <person name="Eaton Z."/>
            <person name="Mclaughlin S."/>
            <person name="Kingan S."/>
            <person name="Baybayan P."/>
            <person name="Concepcion G."/>
            <person name="Jordan M."/>
            <person name="Riva A."/>
            <person name="Barbazuk W."/>
            <person name="Harkins T."/>
        </authorList>
    </citation>
    <scope>NUCLEOTIDE SEQUENCE [LARGE SCALE GENOMIC DNA]</scope>
    <source>
        <strain evidence="13">cv. Jamaican Lion 4</strain>
        <tissue evidence="12">Leaf</tissue>
    </source>
</reference>
<feature type="region of interest" description="Disordered" evidence="8">
    <location>
        <begin position="287"/>
        <end position="449"/>
    </location>
</feature>
<keyword evidence="6" id="KW-0694">RNA-binding</keyword>
<keyword evidence="4" id="KW-0347">Helicase</keyword>
<dbReference type="InterPro" id="IPR001650">
    <property type="entry name" value="Helicase_C-like"/>
</dbReference>
<dbReference type="InterPro" id="IPR000629">
    <property type="entry name" value="RNA-helicase_DEAD-box_CS"/>
</dbReference>